<gene>
    <name evidence="4" type="ORF">EK21DRAFT_111517</name>
</gene>
<reference evidence="4" key="1">
    <citation type="journal article" date="2020" name="Stud. Mycol.">
        <title>101 Dothideomycetes genomes: a test case for predicting lifestyles and emergence of pathogens.</title>
        <authorList>
            <person name="Haridas S."/>
            <person name="Albert R."/>
            <person name="Binder M."/>
            <person name="Bloem J."/>
            <person name="Labutti K."/>
            <person name="Salamov A."/>
            <person name="Andreopoulos B."/>
            <person name="Baker S."/>
            <person name="Barry K."/>
            <person name="Bills G."/>
            <person name="Bluhm B."/>
            <person name="Cannon C."/>
            <person name="Castanera R."/>
            <person name="Culley D."/>
            <person name="Daum C."/>
            <person name="Ezra D."/>
            <person name="Gonzalez J."/>
            <person name="Henrissat B."/>
            <person name="Kuo A."/>
            <person name="Liang C."/>
            <person name="Lipzen A."/>
            <person name="Lutzoni F."/>
            <person name="Magnuson J."/>
            <person name="Mondo S."/>
            <person name="Nolan M."/>
            <person name="Ohm R."/>
            <person name="Pangilinan J."/>
            <person name="Park H.-J."/>
            <person name="Ramirez L."/>
            <person name="Alfaro M."/>
            <person name="Sun H."/>
            <person name="Tritt A."/>
            <person name="Yoshinaga Y."/>
            <person name="Zwiers L.-H."/>
            <person name="Turgeon B."/>
            <person name="Goodwin S."/>
            <person name="Spatafora J."/>
            <person name="Crous P."/>
            <person name="Grigoriev I."/>
        </authorList>
    </citation>
    <scope>NUCLEOTIDE SEQUENCE</scope>
    <source>
        <strain evidence="4">CBS 110217</strain>
    </source>
</reference>
<feature type="compositionally biased region" description="Polar residues" evidence="3">
    <location>
        <begin position="243"/>
        <end position="261"/>
    </location>
</feature>
<organism evidence="4 5">
    <name type="scientific">Setomelanomma holmii</name>
    <dbReference type="NCBI Taxonomy" id="210430"/>
    <lineage>
        <taxon>Eukaryota</taxon>
        <taxon>Fungi</taxon>
        <taxon>Dikarya</taxon>
        <taxon>Ascomycota</taxon>
        <taxon>Pezizomycotina</taxon>
        <taxon>Dothideomycetes</taxon>
        <taxon>Pleosporomycetidae</taxon>
        <taxon>Pleosporales</taxon>
        <taxon>Pleosporineae</taxon>
        <taxon>Phaeosphaeriaceae</taxon>
        <taxon>Setomelanomma</taxon>
    </lineage>
</organism>
<keyword evidence="1" id="KW-0597">Phosphoprotein</keyword>
<dbReference type="PANTHER" id="PTHR31962">
    <property type="entry name" value="SPHINGOLIPID LONG CHAIN BASE-RESPONSIVE PROTEIN PIL1"/>
    <property type="match status" value="1"/>
</dbReference>
<dbReference type="EMBL" id="ML978186">
    <property type="protein sequence ID" value="KAF2030849.1"/>
    <property type="molecule type" value="Genomic_DNA"/>
</dbReference>
<dbReference type="InterPro" id="IPR028245">
    <property type="entry name" value="PIL1/LSP1"/>
</dbReference>
<keyword evidence="2" id="KW-0175">Coiled coil</keyword>
<dbReference type="Gene3D" id="1.20.1270.60">
    <property type="entry name" value="Arfaptin homology (AH) domain/BAR domain"/>
    <property type="match status" value="1"/>
</dbReference>
<dbReference type="AlphaFoldDB" id="A0A9P4HBV6"/>
<evidence type="ECO:0000313" key="4">
    <source>
        <dbReference type="EMBL" id="KAF2030849.1"/>
    </source>
</evidence>
<dbReference type="GO" id="GO:0036286">
    <property type="term" value="C:eisosome filament"/>
    <property type="evidence" value="ECO:0007669"/>
    <property type="project" value="TreeGrafter"/>
</dbReference>
<sequence length="299" mass="32987">MASLRGTQQPELSKKLYKIIKSENHAIGAYEAAARERQGIAQQLSEWGESTGDETVSEISDKLGVLLAEIAEQEDLYAQALEEYRGVLKQIRNTESSVQPSRDHKTKVSDEIAKLKYKEPQSTKIVQLEQELVRAEAQSLVAEAQLSNITRQKFKVAYDHQLTATIERAEKQAILAKHARRLLNLIDDTPIVPGDAHPAFAEEEAARQVLNDAEADLRDYRLEVEPITSNSGSLGVGAMPGSSVDSSVAAQPTTIDQTPTRGFSGEEQRYETSESSYPTTEAERVERQEPVQQGVPTAV</sequence>
<accession>A0A9P4HBV6</accession>
<dbReference type="OrthoDB" id="5599269at2759"/>
<protein>
    <recommendedName>
        <fullName evidence="6">Eisosome component PIL1-domain-containing protein</fullName>
    </recommendedName>
</protein>
<comment type="caution">
    <text evidence="4">The sequence shown here is derived from an EMBL/GenBank/DDBJ whole genome shotgun (WGS) entry which is preliminary data.</text>
</comment>
<evidence type="ECO:0000256" key="3">
    <source>
        <dbReference type="SAM" id="MobiDB-lite"/>
    </source>
</evidence>
<dbReference type="GO" id="GO:0005886">
    <property type="term" value="C:plasma membrane"/>
    <property type="evidence" value="ECO:0007669"/>
    <property type="project" value="TreeGrafter"/>
</dbReference>
<dbReference type="PANTHER" id="PTHR31962:SF4">
    <property type="entry name" value="PRIMARY COMPONENT OF EISOSOMES (EUROFUNG)"/>
    <property type="match status" value="1"/>
</dbReference>
<dbReference type="GO" id="GO:0070941">
    <property type="term" value="P:eisosome assembly"/>
    <property type="evidence" value="ECO:0007669"/>
    <property type="project" value="TreeGrafter"/>
</dbReference>
<dbReference type="GO" id="GO:0006897">
    <property type="term" value="P:endocytosis"/>
    <property type="evidence" value="ECO:0007669"/>
    <property type="project" value="TreeGrafter"/>
</dbReference>
<evidence type="ECO:0000256" key="2">
    <source>
        <dbReference type="SAM" id="Coils"/>
    </source>
</evidence>
<dbReference type="Proteomes" id="UP000799777">
    <property type="component" value="Unassembled WGS sequence"/>
</dbReference>
<name>A0A9P4HBV6_9PLEO</name>
<dbReference type="GO" id="GO:0008289">
    <property type="term" value="F:lipid binding"/>
    <property type="evidence" value="ECO:0007669"/>
    <property type="project" value="TreeGrafter"/>
</dbReference>
<proteinExistence type="predicted"/>
<feature type="compositionally biased region" description="Polar residues" evidence="3">
    <location>
        <begin position="290"/>
        <end position="299"/>
    </location>
</feature>
<evidence type="ECO:0000256" key="1">
    <source>
        <dbReference type="ARBA" id="ARBA00022553"/>
    </source>
</evidence>
<dbReference type="Pfam" id="PF13805">
    <property type="entry name" value="Pil1"/>
    <property type="match status" value="1"/>
</dbReference>
<dbReference type="InterPro" id="IPR027267">
    <property type="entry name" value="AH/BAR_dom_sf"/>
</dbReference>
<evidence type="ECO:0000313" key="5">
    <source>
        <dbReference type="Proteomes" id="UP000799777"/>
    </source>
</evidence>
<keyword evidence="5" id="KW-1185">Reference proteome</keyword>
<dbReference type="FunFam" id="1.20.1270.60:FF:000005">
    <property type="entry name" value="Sphingolipid long chain base-responsive pil1"/>
    <property type="match status" value="1"/>
</dbReference>
<feature type="coiled-coil region" evidence="2">
    <location>
        <begin position="63"/>
        <end position="90"/>
    </location>
</feature>
<feature type="region of interest" description="Disordered" evidence="3">
    <location>
        <begin position="228"/>
        <end position="299"/>
    </location>
</feature>
<evidence type="ECO:0008006" key="6">
    <source>
        <dbReference type="Google" id="ProtNLM"/>
    </source>
</evidence>